<dbReference type="Proteomes" id="UP001187143">
    <property type="component" value="Unassembled WGS sequence"/>
</dbReference>
<evidence type="ECO:0000313" key="2">
    <source>
        <dbReference type="Proteomes" id="UP001187143"/>
    </source>
</evidence>
<accession>A0AAE4U228</accession>
<gene>
    <name evidence="1" type="ORF">R4F53_00490</name>
</gene>
<protein>
    <submittedName>
        <fullName evidence="1">Uncharacterized protein</fullName>
    </submittedName>
</protein>
<dbReference type="AlphaFoldDB" id="A0AAE4U228"/>
<reference evidence="1" key="1">
    <citation type="submission" date="2023-10" db="EMBL/GenBank/DDBJ databases">
        <title>Characterization and genome sequence of Mycobacterium intracellulare ABSURDO, a novel pathogenic isolate with three colony morphotypes that vary in growth and acid-fastness.</title>
        <authorList>
            <person name="Jude B.A."/>
            <person name="Robinson R.T."/>
        </authorList>
    </citation>
    <scope>NUCLEOTIDE SEQUENCE</scope>
    <source>
        <strain evidence="1">ABSURDO Component B</strain>
    </source>
</reference>
<evidence type="ECO:0000313" key="1">
    <source>
        <dbReference type="EMBL" id="MDV7010785.1"/>
    </source>
</evidence>
<dbReference type="RefSeq" id="WP_317727094.1">
    <property type="nucleotide sequence ID" value="NZ_JAWLLC010000002.1"/>
</dbReference>
<comment type="caution">
    <text evidence="1">The sequence shown here is derived from an EMBL/GenBank/DDBJ whole genome shotgun (WGS) entry which is preliminary data.</text>
</comment>
<dbReference type="EMBL" id="JAWLLD010000001">
    <property type="protein sequence ID" value="MDV7010785.1"/>
    <property type="molecule type" value="Genomic_DNA"/>
</dbReference>
<name>A0AAE4U228_MYCIT</name>
<organism evidence="1 2">
    <name type="scientific">Mycobacterium intracellulare</name>
    <dbReference type="NCBI Taxonomy" id="1767"/>
    <lineage>
        <taxon>Bacteria</taxon>
        <taxon>Bacillati</taxon>
        <taxon>Actinomycetota</taxon>
        <taxon>Actinomycetes</taxon>
        <taxon>Mycobacteriales</taxon>
        <taxon>Mycobacteriaceae</taxon>
        <taxon>Mycobacterium</taxon>
        <taxon>Mycobacterium avium complex (MAC)</taxon>
    </lineage>
</organism>
<proteinExistence type="predicted"/>
<sequence>MRDIPEGVIVSDDLTATIPSFFIWLKGIRYMDLGRGEDGSIIWDEGEVGATVEDNAWLEAYAPFVEVWA</sequence>